<comment type="caution">
    <text evidence="1">The sequence shown here is derived from an EMBL/GenBank/DDBJ whole genome shotgun (WGS) entry which is preliminary data.</text>
</comment>
<gene>
    <name evidence="1" type="ORF">HPB49_012875</name>
</gene>
<evidence type="ECO:0000313" key="1">
    <source>
        <dbReference type="EMBL" id="KAH7937532.1"/>
    </source>
</evidence>
<name>A0ACB8C9E2_DERSI</name>
<keyword evidence="2" id="KW-1185">Reference proteome</keyword>
<accession>A0ACB8C9E2</accession>
<proteinExistence type="predicted"/>
<reference evidence="1" key="1">
    <citation type="submission" date="2020-05" db="EMBL/GenBank/DDBJ databases">
        <title>Large-scale comparative analyses of tick genomes elucidate their genetic diversity and vector capacities.</title>
        <authorList>
            <person name="Jia N."/>
            <person name="Wang J."/>
            <person name="Shi W."/>
            <person name="Du L."/>
            <person name="Sun Y."/>
            <person name="Zhan W."/>
            <person name="Jiang J."/>
            <person name="Wang Q."/>
            <person name="Zhang B."/>
            <person name="Ji P."/>
            <person name="Sakyi L.B."/>
            <person name="Cui X."/>
            <person name="Yuan T."/>
            <person name="Jiang B."/>
            <person name="Yang W."/>
            <person name="Lam T.T.-Y."/>
            <person name="Chang Q."/>
            <person name="Ding S."/>
            <person name="Wang X."/>
            <person name="Zhu J."/>
            <person name="Ruan X."/>
            <person name="Zhao L."/>
            <person name="Wei J."/>
            <person name="Que T."/>
            <person name="Du C."/>
            <person name="Cheng J."/>
            <person name="Dai P."/>
            <person name="Han X."/>
            <person name="Huang E."/>
            <person name="Gao Y."/>
            <person name="Liu J."/>
            <person name="Shao H."/>
            <person name="Ye R."/>
            <person name="Li L."/>
            <person name="Wei W."/>
            <person name="Wang X."/>
            <person name="Wang C."/>
            <person name="Yang T."/>
            <person name="Huo Q."/>
            <person name="Li W."/>
            <person name="Guo W."/>
            <person name="Chen H."/>
            <person name="Zhou L."/>
            <person name="Ni X."/>
            <person name="Tian J."/>
            <person name="Zhou Y."/>
            <person name="Sheng Y."/>
            <person name="Liu T."/>
            <person name="Pan Y."/>
            <person name="Xia L."/>
            <person name="Li J."/>
            <person name="Zhao F."/>
            <person name="Cao W."/>
        </authorList>
    </citation>
    <scope>NUCLEOTIDE SEQUENCE</scope>
    <source>
        <strain evidence="1">Dsil-2018</strain>
    </source>
</reference>
<protein>
    <submittedName>
        <fullName evidence="1">Uncharacterized protein</fullName>
    </submittedName>
</protein>
<dbReference type="EMBL" id="CM023477">
    <property type="protein sequence ID" value="KAH7937532.1"/>
    <property type="molecule type" value="Genomic_DNA"/>
</dbReference>
<evidence type="ECO:0000313" key="2">
    <source>
        <dbReference type="Proteomes" id="UP000821865"/>
    </source>
</evidence>
<organism evidence="1 2">
    <name type="scientific">Dermacentor silvarum</name>
    <name type="common">Tick</name>
    <dbReference type="NCBI Taxonomy" id="543639"/>
    <lineage>
        <taxon>Eukaryota</taxon>
        <taxon>Metazoa</taxon>
        <taxon>Ecdysozoa</taxon>
        <taxon>Arthropoda</taxon>
        <taxon>Chelicerata</taxon>
        <taxon>Arachnida</taxon>
        <taxon>Acari</taxon>
        <taxon>Parasitiformes</taxon>
        <taxon>Ixodida</taxon>
        <taxon>Ixodoidea</taxon>
        <taxon>Ixodidae</taxon>
        <taxon>Rhipicephalinae</taxon>
        <taxon>Dermacentor</taxon>
    </lineage>
</organism>
<dbReference type="Proteomes" id="UP000821865">
    <property type="component" value="Chromosome 8"/>
</dbReference>
<sequence>MVRRIAGAHGTQWTRHAKITFILLALLDNARLSAALAPALICQRIRGLTAAQRRFCATRPDVMVAVGEGALLGLAECRRQFRHRRWNCSDTGAYESGFGQLFTVGSREAAFVYAISSAAVTYAVTRACTRGQLSRCGCDRTPHQEPQLRTHYAHRLISPAVEAPPAEPVTFARGAQFVRDSWSTPQSGADGTGRASLTADELLSLSTLSAGDPSWKWGGCSAHVKRGMRLARRFLDSREVETDERALMNLHNNRAGRKAVKFTLLTECKCHGVSGSCSLKTCWKRLPPFSHVGDYLVERYRRAKRALPYYGRSRAALDPNRRRPVHLKLHEKHLRPPAATATPPGSKKKKKMKKASSSKRRASSSSSTSVFFADEPPDSYELPWADVVVRPKPRDLVFLEDSPNYCVRDLERGSAGTVGRVCNRTSTGPDSCRFLCCGRGYETHYRTRTQQCHCKFHWCCFVRCQTCAENVRENVCK</sequence>